<gene>
    <name evidence="1" type="ORF">C4532_00615</name>
</gene>
<dbReference type="Proteomes" id="UP000285961">
    <property type="component" value="Unassembled WGS sequence"/>
</dbReference>
<dbReference type="SUPFAM" id="SSF54637">
    <property type="entry name" value="Thioesterase/thiol ester dehydrase-isomerase"/>
    <property type="match status" value="1"/>
</dbReference>
<reference evidence="1 2" key="1">
    <citation type="journal article" date="2017" name="ISME J.">
        <title>Energy and carbon metabolisms in a deep terrestrial subsurface fluid microbial community.</title>
        <authorList>
            <person name="Momper L."/>
            <person name="Jungbluth S.P."/>
            <person name="Lee M.D."/>
            <person name="Amend J.P."/>
        </authorList>
    </citation>
    <scope>NUCLEOTIDE SEQUENCE [LARGE SCALE GENOMIC DNA]</scope>
    <source>
        <strain evidence="1">SURF_17</strain>
    </source>
</reference>
<protein>
    <submittedName>
        <fullName evidence="1">DUF4442 domain-containing protein</fullName>
    </submittedName>
</protein>
<dbReference type="Pfam" id="PF14539">
    <property type="entry name" value="DUF4442"/>
    <property type="match status" value="1"/>
</dbReference>
<dbReference type="InterPro" id="IPR029069">
    <property type="entry name" value="HotDog_dom_sf"/>
</dbReference>
<comment type="caution">
    <text evidence="1">The sequence shown here is derived from an EMBL/GenBank/DDBJ whole genome shotgun (WGS) entry which is preliminary data.</text>
</comment>
<sequence length="153" mass="17082">MIEEKYAEILTMAIASVPGIERTGLRVLEFRDRYAKALMPLNEGNTNHVGIMYAGSLFTLGEFAGGAIHVASIDFTKYYPIVKEVRIRFRRPATSDVTMEVSLSEQEAKRLEAEAEQKGKADYELNLQLKGSNGETVAEVSGTWQIRKFSEGM</sequence>
<evidence type="ECO:0000313" key="1">
    <source>
        <dbReference type="EMBL" id="RJP75384.1"/>
    </source>
</evidence>
<dbReference type="CDD" id="cd03443">
    <property type="entry name" value="PaaI_thioesterase"/>
    <property type="match status" value="1"/>
</dbReference>
<proteinExistence type="predicted"/>
<dbReference type="InterPro" id="IPR027961">
    <property type="entry name" value="DUF4442"/>
</dbReference>
<dbReference type="EMBL" id="QZKI01000004">
    <property type="protein sequence ID" value="RJP75384.1"/>
    <property type="molecule type" value="Genomic_DNA"/>
</dbReference>
<evidence type="ECO:0000313" key="2">
    <source>
        <dbReference type="Proteomes" id="UP000285961"/>
    </source>
</evidence>
<dbReference type="AlphaFoldDB" id="A0A419F9F6"/>
<name>A0A419F9F6_9BACT</name>
<organism evidence="1 2">
    <name type="scientific">Candidatus Abyssobacteria bacterium SURF_17</name>
    <dbReference type="NCBI Taxonomy" id="2093361"/>
    <lineage>
        <taxon>Bacteria</taxon>
        <taxon>Pseudomonadati</taxon>
        <taxon>Candidatus Hydrogenedentota</taxon>
        <taxon>Candidatus Abyssobacteria</taxon>
    </lineage>
</organism>
<accession>A0A419F9F6</accession>
<dbReference type="Gene3D" id="3.10.129.10">
    <property type="entry name" value="Hotdog Thioesterase"/>
    <property type="match status" value="1"/>
</dbReference>